<sequence length="144" mass="15806">MKKLFAMMITAAILAACSNDEPKEPIESTEPVEDTAPVEQASDEVENGLKADTVEHEYAAFADDQVPVNSKVKFLGTVTAVNEGTLTVQNKTDKSSNEIIYVKDIRLGERTDILEDFDVSVYGTYEGKDDEDVPVIKGIFIDVD</sequence>
<dbReference type="RefSeq" id="WP_029054006.1">
    <property type="nucleotide sequence ID" value="NZ_CP015108.1"/>
</dbReference>
<dbReference type="PROSITE" id="PS51257">
    <property type="entry name" value="PROKAR_LIPOPROTEIN"/>
    <property type="match status" value="1"/>
</dbReference>
<evidence type="ECO:0000313" key="3">
    <source>
        <dbReference type="Proteomes" id="UP000192486"/>
    </source>
</evidence>
<keyword evidence="3" id="KW-1185">Reference proteome</keyword>
<gene>
    <name evidence="2" type="ORF">SporoS204_08440</name>
</gene>
<dbReference type="Proteomes" id="UP000192486">
    <property type="component" value="Chromosome"/>
</dbReference>
<proteinExistence type="predicted"/>
<evidence type="ECO:0000256" key="1">
    <source>
        <dbReference type="SAM" id="MobiDB-lite"/>
    </source>
</evidence>
<evidence type="ECO:0008006" key="4">
    <source>
        <dbReference type="Google" id="ProtNLM"/>
    </source>
</evidence>
<name>A0ABN4YMF2_SPOUR</name>
<organism evidence="2 3">
    <name type="scientific">Sporosarcina ureae</name>
    <dbReference type="NCBI Taxonomy" id="1571"/>
    <lineage>
        <taxon>Bacteria</taxon>
        <taxon>Bacillati</taxon>
        <taxon>Bacillota</taxon>
        <taxon>Bacilli</taxon>
        <taxon>Bacillales</taxon>
        <taxon>Caryophanaceae</taxon>
        <taxon>Sporosarcina</taxon>
    </lineage>
</organism>
<reference evidence="2 3" key="1">
    <citation type="submission" date="2016-04" db="EMBL/GenBank/DDBJ databases">
        <title>Comparative Genomics and Epigenetics of Sporosarcina ureae.</title>
        <authorList>
            <person name="Oliver A.S."/>
            <person name="Cooper K.K."/>
        </authorList>
    </citation>
    <scope>NUCLEOTIDE SEQUENCE [LARGE SCALE GENOMIC DNA]</scope>
    <source>
        <strain evidence="2 3">S204</strain>
    </source>
</reference>
<dbReference type="EMBL" id="CP015108">
    <property type="protein sequence ID" value="ARF14169.1"/>
    <property type="molecule type" value="Genomic_DNA"/>
</dbReference>
<evidence type="ECO:0000313" key="2">
    <source>
        <dbReference type="EMBL" id="ARF14169.1"/>
    </source>
</evidence>
<feature type="region of interest" description="Disordered" evidence="1">
    <location>
        <begin position="19"/>
        <end position="43"/>
    </location>
</feature>
<accession>A0ABN4YMF2</accession>
<protein>
    <recommendedName>
        <fullName evidence="4">Lipoprotein</fullName>
    </recommendedName>
</protein>